<evidence type="ECO:0000256" key="5">
    <source>
        <dbReference type="ARBA" id="ARBA00023089"/>
    </source>
</evidence>
<dbReference type="GO" id="GO:0030154">
    <property type="term" value="P:cell differentiation"/>
    <property type="evidence" value="ECO:0007669"/>
    <property type="project" value="UniProtKB-KW"/>
</dbReference>
<keyword evidence="8" id="KW-1185">Reference proteome</keyword>
<organism evidence="7 8">
    <name type="scientific">Jatropha curcas</name>
    <name type="common">Barbados nut</name>
    <dbReference type="NCBI Taxonomy" id="180498"/>
    <lineage>
        <taxon>Eukaryota</taxon>
        <taxon>Viridiplantae</taxon>
        <taxon>Streptophyta</taxon>
        <taxon>Embryophyta</taxon>
        <taxon>Tracheophyta</taxon>
        <taxon>Spermatophyta</taxon>
        <taxon>Magnoliopsida</taxon>
        <taxon>eudicotyledons</taxon>
        <taxon>Gunneridae</taxon>
        <taxon>Pentapetalae</taxon>
        <taxon>rosids</taxon>
        <taxon>fabids</taxon>
        <taxon>Malpighiales</taxon>
        <taxon>Euphorbiaceae</taxon>
        <taxon>Crotonoideae</taxon>
        <taxon>Jatropheae</taxon>
        <taxon>Jatropha</taxon>
    </lineage>
</organism>
<keyword evidence="5" id="KW-0287">Flowering</keyword>
<evidence type="ECO:0000313" key="7">
    <source>
        <dbReference type="EMBL" id="KDP45738.1"/>
    </source>
</evidence>
<keyword evidence="2" id="KW-0217">Developmental protein</keyword>
<feature type="coiled-coil region" evidence="6">
    <location>
        <begin position="67"/>
        <end position="101"/>
    </location>
</feature>
<evidence type="ECO:0008006" key="9">
    <source>
        <dbReference type="Google" id="ProtNLM"/>
    </source>
</evidence>
<protein>
    <recommendedName>
        <fullName evidence="9">Protein FLC EXPRESSOR</fullName>
    </recommendedName>
</protein>
<dbReference type="Proteomes" id="UP000027138">
    <property type="component" value="Unassembled WGS sequence"/>
</dbReference>
<dbReference type="AlphaFoldDB" id="A0A067LEW0"/>
<keyword evidence="3" id="KW-0221">Differentiation</keyword>
<evidence type="ECO:0000256" key="6">
    <source>
        <dbReference type="SAM" id="Coils"/>
    </source>
</evidence>
<keyword evidence="4 6" id="KW-0175">Coiled coil</keyword>
<evidence type="ECO:0000313" key="8">
    <source>
        <dbReference type="Proteomes" id="UP000027138"/>
    </source>
</evidence>
<comment type="similarity">
    <text evidence="1">Belongs to the FLX family.</text>
</comment>
<accession>A0A067LEW0</accession>
<dbReference type="STRING" id="180498.A0A067LEW0"/>
<reference evidence="7 8" key="1">
    <citation type="journal article" date="2014" name="PLoS ONE">
        <title>Global Analysis of Gene Expression Profiles in Physic Nut (Jatropha curcas L.) Seedlings Exposed to Salt Stress.</title>
        <authorList>
            <person name="Zhang L."/>
            <person name="Zhang C."/>
            <person name="Wu P."/>
            <person name="Chen Y."/>
            <person name="Li M."/>
            <person name="Jiang H."/>
            <person name="Wu G."/>
        </authorList>
    </citation>
    <scope>NUCLEOTIDE SEQUENCE [LARGE SCALE GENOMIC DNA]</scope>
    <source>
        <strain evidence="8">cv. GZQX0401</strain>
        <tissue evidence="7">Young leaves</tissue>
    </source>
</reference>
<name>A0A067LEW0_JATCU</name>
<dbReference type="PANTHER" id="PTHR33405:SF17">
    <property type="entry name" value="PROTEIN FLC EXPRESSOR"/>
    <property type="match status" value="1"/>
</dbReference>
<evidence type="ECO:0000256" key="2">
    <source>
        <dbReference type="ARBA" id="ARBA00022473"/>
    </source>
</evidence>
<dbReference type="EMBL" id="KK914227">
    <property type="protein sequence ID" value="KDP45738.1"/>
    <property type="molecule type" value="Genomic_DNA"/>
</dbReference>
<evidence type="ECO:0000256" key="4">
    <source>
        <dbReference type="ARBA" id="ARBA00023054"/>
    </source>
</evidence>
<evidence type="ECO:0000256" key="3">
    <source>
        <dbReference type="ARBA" id="ARBA00022782"/>
    </source>
</evidence>
<dbReference type="OrthoDB" id="1928946at2759"/>
<dbReference type="KEGG" id="jcu:105639156"/>
<evidence type="ECO:0000256" key="1">
    <source>
        <dbReference type="ARBA" id="ARBA00005405"/>
    </source>
</evidence>
<sequence length="278" mass="31079">MAGRNHLSSNALKLRQIPIDDLRLNNPLTASIFANTETSRWPHHPSTILEDRIATQHRQIQSLFLENQKLASTHVTLKQELALAEEELRRSSVAAADIKAERDDQVRKVYERSLQMDAELRSIDALRTELVQVRMDVDNLTMYHQELTAELKAINSDLAKARMEADRVPAIKAEIENMQREIQRGRAAIQYEKKTHVNNLEHGKTMEQNMLVVGCEIEKLHAELSNVEKKARAANPSPGYAGSYSNPEVACGGNPCPDPYAMHQVQGVTNGGAPFVSG</sequence>
<dbReference type="PANTHER" id="PTHR33405">
    <property type="entry name" value="PROTEIN FLX-LIKE 2"/>
    <property type="match status" value="1"/>
</dbReference>
<proteinExistence type="inferred from homology"/>
<dbReference type="GO" id="GO:0009908">
    <property type="term" value="P:flower development"/>
    <property type="evidence" value="ECO:0007669"/>
    <property type="project" value="UniProtKB-KW"/>
</dbReference>
<gene>
    <name evidence="7" type="ORF">JCGZ_17345</name>
</gene>
<dbReference type="InterPro" id="IPR040353">
    <property type="entry name" value="FLX/FLX-like"/>
</dbReference>